<reference evidence="1" key="1">
    <citation type="submission" date="2023-10" db="EMBL/GenBank/DDBJ databases">
        <title>Amphibacter perezi, gen. nov., sp. nov. a novel taxa of the family Comamonadaceae, class Betaproteobacteria isolated from the skin microbiota of Pelophylax perezi from different populations.</title>
        <authorList>
            <person name="Costa S."/>
            <person name="Proenca D.N."/>
            <person name="Lopes I."/>
            <person name="Morais P.V."/>
        </authorList>
    </citation>
    <scope>NUCLEOTIDE SEQUENCE</scope>
    <source>
        <strain evidence="1">SL12-8</strain>
    </source>
</reference>
<evidence type="ECO:0000313" key="1">
    <source>
        <dbReference type="EMBL" id="MEJ7137897.1"/>
    </source>
</evidence>
<dbReference type="Proteomes" id="UP001364695">
    <property type="component" value="Unassembled WGS sequence"/>
</dbReference>
<proteinExistence type="predicted"/>
<comment type="caution">
    <text evidence="1">The sequence shown here is derived from an EMBL/GenBank/DDBJ whole genome shotgun (WGS) entry which is preliminary data.</text>
</comment>
<gene>
    <name evidence="1" type="ORF">RV045_05545</name>
</gene>
<name>A0ACC6P122_9BURK</name>
<organism evidence="1 2">
    <name type="scientific">Amphibiibacter pelophylacis</name>
    <dbReference type="NCBI Taxonomy" id="1799477"/>
    <lineage>
        <taxon>Bacteria</taxon>
        <taxon>Pseudomonadati</taxon>
        <taxon>Pseudomonadota</taxon>
        <taxon>Betaproteobacteria</taxon>
        <taxon>Burkholderiales</taxon>
        <taxon>Sphaerotilaceae</taxon>
        <taxon>Amphibiibacter</taxon>
    </lineage>
</organism>
<protein>
    <submittedName>
        <fullName evidence="1">TSUP family transporter</fullName>
    </submittedName>
</protein>
<sequence>MLELIFITLASGLAGFIDAIVGGGGLVLVPALFAAFPTTEPATLLGTNKSASVWGTGMAAWQYSRRVPVRWRALGWGAAAAALASFAGAWALTLVSADALRRLLPVILLVVFVYTLVKKDLGQVHAPRYSGRREAVLIALIGAATGFYDGFFGPGTGSFMVFLLVRVLGYDFLGAAMGAKVLNVATNLAALLLLGAKGHVWWQMGLVMAVANVAGSVLGSRLALRKGAGFVRGVFIVVVGVLIVKAVWDGWLKTA</sequence>
<dbReference type="EMBL" id="JAWDIE010000006">
    <property type="protein sequence ID" value="MEJ7137897.1"/>
    <property type="molecule type" value="Genomic_DNA"/>
</dbReference>
<evidence type="ECO:0000313" key="2">
    <source>
        <dbReference type="Proteomes" id="UP001364695"/>
    </source>
</evidence>
<keyword evidence="2" id="KW-1185">Reference proteome</keyword>
<accession>A0ACC6P122</accession>